<proteinExistence type="predicted"/>
<dbReference type="InterPro" id="IPR029033">
    <property type="entry name" value="His_PPase_superfam"/>
</dbReference>
<dbReference type="SUPFAM" id="SSF53254">
    <property type="entry name" value="Phosphoglycerate mutase-like"/>
    <property type="match status" value="1"/>
</dbReference>
<name>A0A0D6JG27_9HYPH</name>
<dbReference type="KEGG" id="fil:BN1229_v1_2340"/>
<protein>
    <submittedName>
        <fullName evidence="3">Phosphoglycerate mutase</fullName>
    </submittedName>
</protein>
<dbReference type="InterPro" id="IPR013078">
    <property type="entry name" value="His_Pase_superF_clade-1"/>
</dbReference>
<evidence type="ECO:0000313" key="4">
    <source>
        <dbReference type="Proteomes" id="UP000033187"/>
    </source>
</evidence>
<evidence type="ECO:0000256" key="2">
    <source>
        <dbReference type="PIRSR" id="PIRSR613078-2"/>
    </source>
</evidence>
<feature type="active site" description="Proton donor/acceptor" evidence="1">
    <location>
        <position position="95"/>
    </location>
</feature>
<feature type="binding site" evidence="2">
    <location>
        <position position="68"/>
    </location>
    <ligand>
        <name>substrate</name>
    </ligand>
</feature>
<sequence length="198" mass="22586">MGTMLEDVTIYCIRHGETDWNAESRYQGQANIPLNARGRAQAKRNGEALRQFLPQIADADFVASPLDRAYETMRIVRRALELPEDDFRLEDRLREVHYGHWEGKLLTELPELDPVGVADRRADPFKWRPDGGESYSDLMERVAEWLETVKRDTVIAAHGGVSRSLRGYLLGADMGGVLRVPVPQDQVLIIRNGEMQWL</sequence>
<dbReference type="GO" id="GO:0005737">
    <property type="term" value="C:cytoplasm"/>
    <property type="evidence" value="ECO:0007669"/>
    <property type="project" value="TreeGrafter"/>
</dbReference>
<keyword evidence="4" id="KW-1185">Reference proteome</keyword>
<organism evidence="3 4">
    <name type="scientific">Candidatus Filomicrobium marinum</name>
    <dbReference type="NCBI Taxonomy" id="1608628"/>
    <lineage>
        <taxon>Bacteria</taxon>
        <taxon>Pseudomonadati</taxon>
        <taxon>Pseudomonadota</taxon>
        <taxon>Alphaproteobacteria</taxon>
        <taxon>Hyphomicrobiales</taxon>
        <taxon>Hyphomicrobiaceae</taxon>
        <taxon>Filomicrobium</taxon>
    </lineage>
</organism>
<dbReference type="PANTHER" id="PTHR48100">
    <property type="entry name" value="BROAD-SPECIFICITY PHOSPHATASE YOR283W-RELATED"/>
    <property type="match status" value="1"/>
</dbReference>
<dbReference type="PANTHER" id="PTHR48100:SF59">
    <property type="entry name" value="ADENOSYLCOBALAMIN_ALPHA-RIBAZOLE PHOSPHATASE"/>
    <property type="match status" value="1"/>
</dbReference>
<feature type="active site" description="Tele-phosphohistidine intermediate" evidence="1">
    <location>
        <position position="15"/>
    </location>
</feature>
<dbReference type="Pfam" id="PF00300">
    <property type="entry name" value="His_Phos_1"/>
    <property type="match status" value="1"/>
</dbReference>
<evidence type="ECO:0000313" key="3">
    <source>
        <dbReference type="EMBL" id="CPR19836.1"/>
    </source>
</evidence>
<dbReference type="Proteomes" id="UP000033187">
    <property type="component" value="Chromosome 1"/>
</dbReference>
<dbReference type="AlphaFoldDB" id="A0A0D6JG27"/>
<feature type="binding site" evidence="2">
    <location>
        <begin position="95"/>
        <end position="98"/>
    </location>
    <ligand>
        <name>substrate</name>
    </ligand>
</feature>
<dbReference type="Gene3D" id="3.40.50.1240">
    <property type="entry name" value="Phosphoglycerate mutase-like"/>
    <property type="match status" value="1"/>
</dbReference>
<evidence type="ECO:0000256" key="1">
    <source>
        <dbReference type="PIRSR" id="PIRSR613078-1"/>
    </source>
</evidence>
<dbReference type="KEGG" id="fiy:BN1229_v1_2341"/>
<gene>
    <name evidence="3" type="ORF">YBN1229_v1_2341</name>
</gene>
<dbReference type="EMBL" id="LN829119">
    <property type="protein sequence ID" value="CPR19836.1"/>
    <property type="molecule type" value="Genomic_DNA"/>
</dbReference>
<accession>A0A0D6JG27</accession>
<dbReference type="PIRSF" id="PIRSF000709">
    <property type="entry name" value="6PFK_2-Ptase"/>
    <property type="match status" value="1"/>
</dbReference>
<dbReference type="CDD" id="cd07067">
    <property type="entry name" value="HP_PGM_like"/>
    <property type="match status" value="1"/>
</dbReference>
<dbReference type="GO" id="GO:0016791">
    <property type="term" value="F:phosphatase activity"/>
    <property type="evidence" value="ECO:0007669"/>
    <property type="project" value="TreeGrafter"/>
</dbReference>
<feature type="binding site" evidence="2">
    <location>
        <begin position="14"/>
        <end position="21"/>
    </location>
    <ligand>
        <name>substrate</name>
    </ligand>
</feature>
<dbReference type="InterPro" id="IPR050275">
    <property type="entry name" value="PGM_Phosphatase"/>
</dbReference>
<reference evidence="4" key="1">
    <citation type="submission" date="2015-02" db="EMBL/GenBank/DDBJ databases">
        <authorList>
            <person name="Chooi Y.-H."/>
        </authorList>
    </citation>
    <scope>NUCLEOTIDE SEQUENCE [LARGE SCALE GENOMIC DNA]</scope>
    <source>
        <strain evidence="4">strain Y</strain>
    </source>
</reference>
<dbReference type="SMART" id="SM00855">
    <property type="entry name" value="PGAM"/>
    <property type="match status" value="1"/>
</dbReference>